<keyword evidence="3" id="KW-1185">Reference proteome</keyword>
<reference evidence="2 3" key="1">
    <citation type="journal article" date="2015" name="Genome Announc.">
        <title>Draft genome sequence of a Halorubrum H3 strain isolated from the burlinskoye salt lake (Altai Krai, Russia).</title>
        <authorList>
            <person name="Rozanov A.S."/>
            <person name="Bryanskaya A.V."/>
            <person name="Malup T.K."/>
            <person name="Kotenko A.V."/>
            <person name="Peltek S.E."/>
        </authorList>
    </citation>
    <scope>NUCLEOTIDE SEQUENCE [LARGE SCALE GENOMIC DNA]</scope>
    <source>
        <strain evidence="2 3">H3</strain>
    </source>
</reference>
<accession>A0A081ETQ2</accession>
<proteinExistence type="predicted"/>
<dbReference type="EMBL" id="JNFH02000092">
    <property type="protein sequence ID" value="KDS90790.1"/>
    <property type="molecule type" value="Genomic_DNA"/>
</dbReference>
<feature type="domain" description="Cobalamin-independent methionine synthase MetE C-terminal/archaeal" evidence="1">
    <location>
        <begin position="174"/>
        <end position="354"/>
    </location>
</feature>
<dbReference type="Gene3D" id="3.20.20.210">
    <property type="match status" value="1"/>
</dbReference>
<comment type="caution">
    <text evidence="2">The sequence shown here is derived from an EMBL/GenBank/DDBJ whole genome shotgun (WGS) entry which is preliminary data.</text>
</comment>
<feature type="domain" description="Cobalamin-independent methionine synthase MetE C-terminal/archaeal" evidence="1">
    <location>
        <begin position="9"/>
        <end position="87"/>
    </location>
</feature>
<dbReference type="GO" id="GO:0008270">
    <property type="term" value="F:zinc ion binding"/>
    <property type="evidence" value="ECO:0007669"/>
    <property type="project" value="InterPro"/>
</dbReference>
<dbReference type="PANTHER" id="PTHR43844">
    <property type="entry name" value="METHIONINE SYNTHASE"/>
    <property type="match status" value="1"/>
</dbReference>
<protein>
    <submittedName>
        <fullName evidence="2">Methionine synthase</fullName>
    </submittedName>
</protein>
<evidence type="ECO:0000313" key="3">
    <source>
        <dbReference type="Proteomes" id="UP000053331"/>
    </source>
</evidence>
<dbReference type="CDD" id="cd03311">
    <property type="entry name" value="CIMS_C_terminal_like"/>
    <property type="match status" value="1"/>
</dbReference>
<dbReference type="Proteomes" id="UP000053331">
    <property type="component" value="Unassembled WGS sequence"/>
</dbReference>
<dbReference type="RefSeq" id="WP_050026648.1">
    <property type="nucleotide sequence ID" value="NZ_JNFH02000092.1"/>
</dbReference>
<dbReference type="OrthoDB" id="17656at2157"/>
<organism evidence="2 3">
    <name type="scientific">Halorubrum saccharovorum</name>
    <dbReference type="NCBI Taxonomy" id="2248"/>
    <lineage>
        <taxon>Archaea</taxon>
        <taxon>Methanobacteriati</taxon>
        <taxon>Methanobacteriota</taxon>
        <taxon>Stenosarchaea group</taxon>
        <taxon>Halobacteria</taxon>
        <taxon>Halobacteriales</taxon>
        <taxon>Haloferacaceae</taxon>
        <taxon>Halorubrum</taxon>
    </lineage>
</organism>
<dbReference type="PANTHER" id="PTHR43844:SF2">
    <property type="entry name" value="SYNTHASE, VITAMIN-B12 INDEPENDENT, PUTATIVE (AFU_ORTHOLOGUE AFUA_3G12060)-RELATED"/>
    <property type="match status" value="1"/>
</dbReference>
<dbReference type="Pfam" id="PF01717">
    <property type="entry name" value="Meth_synt_2"/>
    <property type="match status" value="2"/>
</dbReference>
<evidence type="ECO:0000313" key="2">
    <source>
        <dbReference type="EMBL" id="KDS90790.1"/>
    </source>
</evidence>
<sequence length="385" mass="42209">MTANDDRIRTTHIGSLPRPPELLDLLTRRQDGEPVDDAEWEETVRDATRDVVARQADAGLDVANNGEQSRVSFNWYVADRLSGIEGTREQGLWADLQEFPDYAEETFKTDVIDLSEHPVVTGPVEYTGRDEAEAELAAFRDALDATDADFEEAFVTAASPSVVTATHVDDHYGDYEEYLFAVADAMAEEYEIVADAGYTLQIDAPELLTVGHTAAYADEPLEEVKGATRLHVQALNEALSGIPEEQVRLHTCWGSYEGPHHLDTDLADMLPEIYEADISGLSVEQANPRHQHEYRAFDEHPVPDGWTLIPGVVDVKTNIIDHPETIADRLERVADAVADGTPLVAAPDCGFGTQAGIGMVDPEIAWAKLEALDEGAAIATERIYG</sequence>
<dbReference type="AlphaFoldDB" id="A0A081ETQ2"/>
<dbReference type="GO" id="GO:0003871">
    <property type="term" value="F:5-methyltetrahydropteroyltriglutamate-homocysteine S-methyltransferase activity"/>
    <property type="evidence" value="ECO:0007669"/>
    <property type="project" value="InterPro"/>
</dbReference>
<evidence type="ECO:0000259" key="1">
    <source>
        <dbReference type="Pfam" id="PF01717"/>
    </source>
</evidence>
<gene>
    <name evidence="2" type="ORF">FK85_10105</name>
</gene>
<dbReference type="GO" id="GO:0009086">
    <property type="term" value="P:methionine biosynthetic process"/>
    <property type="evidence" value="ECO:0007669"/>
    <property type="project" value="InterPro"/>
</dbReference>
<name>A0A081ETQ2_9EURY</name>
<dbReference type="InterPro" id="IPR038071">
    <property type="entry name" value="UROD/MetE-like_sf"/>
</dbReference>
<dbReference type="SUPFAM" id="SSF51726">
    <property type="entry name" value="UROD/MetE-like"/>
    <property type="match status" value="1"/>
</dbReference>
<dbReference type="InterPro" id="IPR002629">
    <property type="entry name" value="Met_Synth_C/arc"/>
</dbReference>